<dbReference type="CDD" id="cd06173">
    <property type="entry name" value="MFS_MefA_like"/>
    <property type="match status" value="1"/>
</dbReference>
<evidence type="ECO:0000313" key="10">
    <source>
        <dbReference type="Proteomes" id="UP000763557"/>
    </source>
</evidence>
<dbReference type="InterPro" id="IPR000160">
    <property type="entry name" value="GGDEF_dom"/>
</dbReference>
<feature type="transmembrane region" description="Helical" evidence="7">
    <location>
        <begin position="592"/>
        <end position="613"/>
    </location>
</feature>
<dbReference type="Pfam" id="PF00990">
    <property type="entry name" value="GGDEF"/>
    <property type="match status" value="1"/>
</dbReference>
<comment type="caution">
    <text evidence="9">The sequence shown here is derived from an EMBL/GenBank/DDBJ whole genome shotgun (WGS) entry which is preliminary data.</text>
</comment>
<feature type="transmembrane region" description="Helical" evidence="7">
    <location>
        <begin position="344"/>
        <end position="363"/>
    </location>
</feature>
<keyword evidence="2" id="KW-1003">Cell membrane</keyword>
<feature type="domain" description="GGDEF" evidence="8">
    <location>
        <begin position="743"/>
        <end position="876"/>
    </location>
</feature>
<evidence type="ECO:0000256" key="6">
    <source>
        <dbReference type="SAM" id="MobiDB-lite"/>
    </source>
</evidence>
<evidence type="ECO:0000259" key="8">
    <source>
        <dbReference type="PROSITE" id="PS50887"/>
    </source>
</evidence>
<dbReference type="Pfam" id="PF07690">
    <property type="entry name" value="MFS_1"/>
    <property type="match status" value="1"/>
</dbReference>
<sequence>MRAKRVKFGELWRVGEFRSLWIAETGSVFGDQLARVALSLLVFAQTSSALLTGLTYALTFVPAVLGGLLLSGLADRYPRRRVIIAADLVRAALAASMAIPGLPLGVLWGLIGLLTLANAPFKAAQLAILPQILQDSRYSAALALRQISSQTAQVAGFALGGVLVTALTPHGALLVNAATFVASAVLVTAGVRIRPAPRQDTHSSVDSPSATLPGSGRLIPIFIAVALTGLWVVPEGLAAPYAGVLGAAAFAVGVLMAADPLGSVLGAWLAAARPNPTPSLRSVMLPAFAAGIPLIACAARPGLLVSAALWAISGAFSTIFLVRMQEYVTQMVADSRRGTVMGRISACLYTSQGVAILGGGALADTAGPFVAVSVAGALATAIVALLMLVWRRARPPHHPADEQQPNDDDKPADQISLLRIAPSGVRRDGPDADGDDNAGAPTPENGSVTSMSAGKTEKQPPHRGGVLNVRGWELWANPPGGALFLTLVDAVAISLAAVAFVVAPPTRTDVLIAAGLCVLGLGAAEVSIRVEQMRRWLSDAPRTPHVNLTSVWTMAAALVLHPGVAAVVVLILYSHLWIRIWRHLSQVQTYRWLFNVANVVVCCQITAWFVEAVTPLGPPGTAIELLWLAAAIAVYFVVNSVLAAVAIATLQSDWSLRRLLGNFDDNSLELATLCMGALVALLLGWKPWLAPLVLLPMYRLHRSVLTQDYEIAATMDGKTGVLNAVSWNVRAKKELDRARRHGASLSILMIDIDHFKRANNKHGHLVGDRALRAVAKTLQQATRSYDCVGRFGGDEFSVLLTATGREAAKDVGNRICENIRKLHIDTESGLQRLSVSIGIATYPHHGDTLEDLLKSADVALFAAKDSGRDRVRSFESA</sequence>
<gene>
    <name evidence="9" type="ORF">GC106_64480</name>
</gene>
<feature type="transmembrane region" description="Helical" evidence="7">
    <location>
        <begin position="307"/>
        <end position="324"/>
    </location>
</feature>
<dbReference type="Proteomes" id="UP000763557">
    <property type="component" value="Unassembled WGS sequence"/>
</dbReference>
<evidence type="ECO:0000256" key="3">
    <source>
        <dbReference type="ARBA" id="ARBA00022692"/>
    </source>
</evidence>
<dbReference type="EMBL" id="JAAATY010000025">
    <property type="protein sequence ID" value="NRN69192.1"/>
    <property type="molecule type" value="Genomic_DNA"/>
</dbReference>
<evidence type="ECO:0000256" key="7">
    <source>
        <dbReference type="SAM" id="Phobius"/>
    </source>
</evidence>
<feature type="compositionally biased region" description="Polar residues" evidence="6">
    <location>
        <begin position="444"/>
        <end position="453"/>
    </location>
</feature>
<evidence type="ECO:0000256" key="4">
    <source>
        <dbReference type="ARBA" id="ARBA00022989"/>
    </source>
</evidence>
<protein>
    <submittedName>
        <fullName evidence="9">GGDEF domain-containing diguanylate cyclase</fullName>
    </submittedName>
</protein>
<dbReference type="CDD" id="cd01949">
    <property type="entry name" value="GGDEF"/>
    <property type="match status" value="1"/>
</dbReference>
<comment type="subcellular location">
    <subcellularLocation>
        <location evidence="1">Cell membrane</location>
        <topology evidence="1">Multi-pass membrane protein</topology>
    </subcellularLocation>
</comment>
<feature type="transmembrane region" description="Helical" evidence="7">
    <location>
        <begin position="510"/>
        <end position="530"/>
    </location>
</feature>
<dbReference type="InterPro" id="IPR036259">
    <property type="entry name" value="MFS_trans_sf"/>
</dbReference>
<dbReference type="InterPro" id="IPR029787">
    <property type="entry name" value="Nucleotide_cyclase"/>
</dbReference>
<dbReference type="PANTHER" id="PTHR23513:SF11">
    <property type="entry name" value="STAPHYLOFERRIN A TRANSPORTER"/>
    <property type="match status" value="1"/>
</dbReference>
<reference evidence="9 10" key="1">
    <citation type="submission" date="2020-01" db="EMBL/GenBank/DDBJ databases">
        <title>Kibdelosporangium persica a novel Actinomycetes from a hot desert in Iran.</title>
        <authorList>
            <person name="Safaei N."/>
            <person name="Zaburannyi N."/>
            <person name="Mueller R."/>
            <person name="Wink J."/>
        </authorList>
    </citation>
    <scope>NUCLEOTIDE SEQUENCE [LARGE SCALE GENOMIC DNA]</scope>
    <source>
        <strain evidence="9 10">4NS15</strain>
    </source>
</reference>
<feature type="transmembrane region" description="Helical" evidence="7">
    <location>
        <begin position="245"/>
        <end position="271"/>
    </location>
</feature>
<dbReference type="Gene3D" id="1.20.1250.20">
    <property type="entry name" value="MFS general substrate transporter like domains"/>
    <property type="match status" value="1"/>
</dbReference>
<feature type="transmembrane region" description="Helical" evidence="7">
    <location>
        <begin position="49"/>
        <end position="70"/>
    </location>
</feature>
<feature type="transmembrane region" description="Helical" evidence="7">
    <location>
        <begin position="369"/>
        <end position="390"/>
    </location>
</feature>
<dbReference type="SUPFAM" id="SSF55073">
    <property type="entry name" value="Nucleotide cyclase"/>
    <property type="match status" value="1"/>
</dbReference>
<dbReference type="PANTHER" id="PTHR23513">
    <property type="entry name" value="INTEGRAL MEMBRANE EFFLUX PROTEIN-RELATED"/>
    <property type="match status" value="1"/>
</dbReference>
<keyword evidence="5 7" id="KW-0472">Membrane</keyword>
<evidence type="ECO:0000256" key="2">
    <source>
        <dbReference type="ARBA" id="ARBA00022475"/>
    </source>
</evidence>
<feature type="transmembrane region" description="Helical" evidence="7">
    <location>
        <begin position="670"/>
        <end position="695"/>
    </location>
</feature>
<evidence type="ECO:0000256" key="5">
    <source>
        <dbReference type="ARBA" id="ARBA00023136"/>
    </source>
</evidence>
<dbReference type="SUPFAM" id="SSF103473">
    <property type="entry name" value="MFS general substrate transporter"/>
    <property type="match status" value="1"/>
</dbReference>
<feature type="transmembrane region" description="Helical" evidence="7">
    <location>
        <begin position="173"/>
        <end position="193"/>
    </location>
</feature>
<feature type="transmembrane region" description="Helical" evidence="7">
    <location>
        <begin position="214"/>
        <end position="233"/>
    </location>
</feature>
<dbReference type="InterPro" id="IPR011701">
    <property type="entry name" value="MFS"/>
</dbReference>
<dbReference type="NCBIfam" id="TIGR00254">
    <property type="entry name" value="GGDEF"/>
    <property type="match status" value="1"/>
</dbReference>
<dbReference type="InterPro" id="IPR043128">
    <property type="entry name" value="Rev_trsase/Diguanyl_cyclase"/>
</dbReference>
<feature type="transmembrane region" description="Helical" evidence="7">
    <location>
        <begin position="625"/>
        <end position="650"/>
    </location>
</feature>
<dbReference type="PROSITE" id="PS50887">
    <property type="entry name" value="GGDEF"/>
    <property type="match status" value="1"/>
</dbReference>
<keyword evidence="3 7" id="KW-0812">Transmembrane</keyword>
<dbReference type="SMART" id="SM00267">
    <property type="entry name" value="GGDEF"/>
    <property type="match status" value="1"/>
</dbReference>
<accession>A0ABX2FCW3</accession>
<name>A0ABX2FCW3_9PSEU</name>
<feature type="transmembrane region" description="Helical" evidence="7">
    <location>
        <begin position="482"/>
        <end position="504"/>
    </location>
</feature>
<evidence type="ECO:0000256" key="1">
    <source>
        <dbReference type="ARBA" id="ARBA00004651"/>
    </source>
</evidence>
<feature type="region of interest" description="Disordered" evidence="6">
    <location>
        <begin position="424"/>
        <end position="463"/>
    </location>
</feature>
<feature type="transmembrane region" description="Helical" evidence="7">
    <location>
        <begin position="551"/>
        <end position="572"/>
    </location>
</feature>
<proteinExistence type="predicted"/>
<keyword evidence="10" id="KW-1185">Reference proteome</keyword>
<organism evidence="9 10">
    <name type="scientific">Kibdelosporangium persicum</name>
    <dbReference type="NCBI Taxonomy" id="2698649"/>
    <lineage>
        <taxon>Bacteria</taxon>
        <taxon>Bacillati</taxon>
        <taxon>Actinomycetota</taxon>
        <taxon>Actinomycetes</taxon>
        <taxon>Pseudonocardiales</taxon>
        <taxon>Pseudonocardiaceae</taxon>
        <taxon>Kibdelosporangium</taxon>
    </lineage>
</organism>
<evidence type="ECO:0000313" key="9">
    <source>
        <dbReference type="EMBL" id="NRN69192.1"/>
    </source>
</evidence>
<keyword evidence="4 7" id="KW-1133">Transmembrane helix</keyword>
<dbReference type="Gene3D" id="3.30.70.270">
    <property type="match status" value="1"/>
</dbReference>